<dbReference type="EMBL" id="JANTQA010000023">
    <property type="protein sequence ID" value="KAJ3445862.1"/>
    <property type="molecule type" value="Genomic_DNA"/>
</dbReference>
<evidence type="ECO:0000256" key="1">
    <source>
        <dbReference type="SAM" id="MobiDB-lite"/>
    </source>
</evidence>
<dbReference type="SUPFAM" id="SSF54928">
    <property type="entry name" value="RNA-binding domain, RBD"/>
    <property type="match status" value="1"/>
</dbReference>
<keyword evidence="2" id="KW-0472">Membrane</keyword>
<feature type="compositionally biased region" description="Acidic residues" evidence="1">
    <location>
        <begin position="707"/>
        <end position="720"/>
    </location>
</feature>
<feature type="transmembrane region" description="Helical" evidence="2">
    <location>
        <begin position="512"/>
        <end position="538"/>
    </location>
</feature>
<dbReference type="InterPro" id="IPR012677">
    <property type="entry name" value="Nucleotide-bd_a/b_plait_sf"/>
</dbReference>
<dbReference type="InterPro" id="IPR045122">
    <property type="entry name" value="Csc1-like"/>
</dbReference>
<proteinExistence type="predicted"/>
<evidence type="ECO:0000256" key="2">
    <source>
        <dbReference type="SAM" id="Phobius"/>
    </source>
</evidence>
<feature type="transmembrane region" description="Helical" evidence="2">
    <location>
        <begin position="596"/>
        <end position="613"/>
    </location>
</feature>
<feature type="region of interest" description="Disordered" evidence="1">
    <location>
        <begin position="678"/>
        <end position="760"/>
    </location>
</feature>
<dbReference type="PANTHER" id="PTHR13018">
    <property type="entry name" value="PROBABLE MEMBRANE PROTEIN DUF221-RELATED"/>
    <property type="match status" value="1"/>
</dbReference>
<dbReference type="Proteomes" id="UP001146793">
    <property type="component" value="Unassembled WGS sequence"/>
</dbReference>
<feature type="transmembrane region" description="Helical" evidence="2">
    <location>
        <begin position="354"/>
        <end position="374"/>
    </location>
</feature>
<dbReference type="GO" id="GO:0005227">
    <property type="term" value="F:calcium-activated cation channel activity"/>
    <property type="evidence" value="ECO:0007669"/>
    <property type="project" value="InterPro"/>
</dbReference>
<dbReference type="GO" id="GO:0003723">
    <property type="term" value="F:RNA binding"/>
    <property type="evidence" value="ECO:0007669"/>
    <property type="project" value="InterPro"/>
</dbReference>
<keyword evidence="2 4" id="KW-0812">Transmembrane</keyword>
<sequence length="786" mass="92366">MSQIEVNTQLSKPLIESSDSDVEINELPKDTKSTKPSIEQALQYCYSWMFNTKDPQTGKYKLLSFWKTKIMDAKRFGIPLYQHFKFIKYLYFLQFFLFAISIWYCMLYGSFEMIKWNFETVTFANLQEKDLFMLVLIEVSFYALYVIWVLTVRIKINRIRRNLSSKRKILNPGNFTVFVTKVPTHCQKQIIKEYFSVYGEIAEVHFIYKNEQLIKKCIRFQKLRINKQKLLLYKNSIDSKKEEKLKKIKARIKKTDGKINKKLVQLKQLGSKKYPFSGKCFVTFRYLNSCKKCLKDLDYSNIRKFFSKISCNSYFRTRKFQNKYILKVKQAENYDDYIPKNITFSNSKRRTRSVLIALFVVPMIIFSSISTKLLKPLGNKYLISFTIVFFSELSKFLVTKFIKYKRHLTSTQYESNKLRFILISDSLGYYIPLLISYYGPHFFIQVSQIVFVKSIIVSLLTPFKNILQNKIHLGLKRYYGRNHMNNQLSLNKYYRPLKLQLSNLYLNVLRIICYNLIFFTIFPLITIPCSFSLIILLYNHKYSILRQYAKPFNYGNRINMIVISFFGEMLFYHAIFNSSIILGISFRESNNQGKSYILATLLVLFCTMAYYSLTSIKFISKFCCKNKILSKKQFMKKLSEKDDYFSIGKPKLYNFSNVSKLLNGEKINEIDPNNDSISLISNLQSPNQNQNKDSGSSSGSVSGFDNNDNDNDDDDDDSDDNNFQIDHNDHNNLNNNTDDENFDNLVPLLSQNSSESPPFSLLDTDENNLTLLKNNIDEIIDEESFK</sequence>
<feature type="compositionally biased region" description="Low complexity" evidence="1">
    <location>
        <begin position="691"/>
        <end position="706"/>
    </location>
</feature>
<evidence type="ECO:0000313" key="4">
    <source>
        <dbReference type="EMBL" id="KAJ3445862.1"/>
    </source>
</evidence>
<evidence type="ECO:0000259" key="3">
    <source>
        <dbReference type="SMART" id="SM00360"/>
    </source>
</evidence>
<reference evidence="4" key="1">
    <citation type="submission" date="2022-08" db="EMBL/GenBank/DDBJ databases">
        <title>Novel sulphate-reducing endosymbionts in the free-living metamonad Anaeramoeba.</title>
        <authorList>
            <person name="Jerlstrom-Hultqvist J."/>
            <person name="Cepicka I."/>
            <person name="Gallot-Lavallee L."/>
            <person name="Salas-Leiva D."/>
            <person name="Curtis B.A."/>
            <person name="Zahonova K."/>
            <person name="Pipaliya S."/>
            <person name="Dacks J."/>
            <person name="Roger A.J."/>
        </authorList>
    </citation>
    <scope>NUCLEOTIDE SEQUENCE</scope>
    <source>
        <strain evidence="4">Busselton2</strain>
    </source>
</reference>
<dbReference type="PANTHER" id="PTHR13018:SF5">
    <property type="entry name" value="RE44586P"/>
    <property type="match status" value="1"/>
</dbReference>
<dbReference type="InterPro" id="IPR000504">
    <property type="entry name" value="RRM_dom"/>
</dbReference>
<accession>A0AAV7ZZI1</accession>
<gene>
    <name evidence="4" type="ORF">M0812_11750</name>
</gene>
<organism evidence="4 5">
    <name type="scientific">Anaeramoeba flamelloides</name>
    <dbReference type="NCBI Taxonomy" id="1746091"/>
    <lineage>
        <taxon>Eukaryota</taxon>
        <taxon>Metamonada</taxon>
        <taxon>Anaeramoebidae</taxon>
        <taxon>Anaeramoeba</taxon>
    </lineage>
</organism>
<feature type="transmembrane region" description="Helical" evidence="2">
    <location>
        <begin position="131"/>
        <end position="152"/>
    </location>
</feature>
<feature type="domain" description="RRM" evidence="3">
    <location>
        <begin position="176"/>
        <end position="312"/>
    </location>
</feature>
<feature type="transmembrane region" description="Helical" evidence="2">
    <location>
        <begin position="558"/>
        <end position="584"/>
    </location>
</feature>
<dbReference type="InterPro" id="IPR035979">
    <property type="entry name" value="RBD_domain_sf"/>
</dbReference>
<dbReference type="SMART" id="SM00360">
    <property type="entry name" value="RRM"/>
    <property type="match status" value="1"/>
</dbReference>
<protein>
    <submittedName>
        <fullName evidence="4">Transmembrane protein</fullName>
    </submittedName>
</protein>
<feature type="compositionally biased region" description="Polar residues" evidence="1">
    <location>
        <begin position="678"/>
        <end position="690"/>
    </location>
</feature>
<keyword evidence="2" id="KW-1133">Transmembrane helix</keyword>
<feature type="transmembrane region" description="Helical" evidence="2">
    <location>
        <begin position="89"/>
        <end position="111"/>
    </location>
</feature>
<dbReference type="AlphaFoldDB" id="A0AAV7ZZI1"/>
<dbReference type="Gene3D" id="3.30.70.330">
    <property type="match status" value="1"/>
</dbReference>
<feature type="transmembrane region" description="Helical" evidence="2">
    <location>
        <begin position="380"/>
        <end position="398"/>
    </location>
</feature>
<comment type="caution">
    <text evidence="4">The sequence shown here is derived from an EMBL/GenBank/DDBJ whole genome shotgun (WGS) entry which is preliminary data.</text>
</comment>
<name>A0AAV7ZZI1_9EUKA</name>
<feature type="transmembrane region" description="Helical" evidence="2">
    <location>
        <begin position="418"/>
        <end position="438"/>
    </location>
</feature>
<evidence type="ECO:0000313" key="5">
    <source>
        <dbReference type="Proteomes" id="UP001146793"/>
    </source>
</evidence>
<dbReference type="GO" id="GO:0005886">
    <property type="term" value="C:plasma membrane"/>
    <property type="evidence" value="ECO:0007669"/>
    <property type="project" value="TreeGrafter"/>
</dbReference>